<gene>
    <name evidence="1" type="ORF">SCHPADRAFT_301676</name>
</gene>
<name>A0A0H2RS41_9AGAM</name>
<dbReference type="InParanoid" id="A0A0H2RS41"/>
<keyword evidence="2" id="KW-1185">Reference proteome</keyword>
<reference evidence="1 2" key="1">
    <citation type="submission" date="2015-04" db="EMBL/GenBank/DDBJ databases">
        <title>Complete genome sequence of Schizopora paradoxa KUC8140, a cosmopolitan wood degrader in East Asia.</title>
        <authorList>
            <consortium name="DOE Joint Genome Institute"/>
            <person name="Min B."/>
            <person name="Park H."/>
            <person name="Jang Y."/>
            <person name="Kim J.-J."/>
            <person name="Kim K.H."/>
            <person name="Pangilinan J."/>
            <person name="Lipzen A."/>
            <person name="Riley R."/>
            <person name="Grigoriev I.V."/>
            <person name="Spatafora J.W."/>
            <person name="Choi I.-G."/>
        </authorList>
    </citation>
    <scope>NUCLEOTIDE SEQUENCE [LARGE SCALE GENOMIC DNA]</scope>
    <source>
        <strain evidence="1 2">KUC8140</strain>
    </source>
</reference>
<dbReference type="EMBL" id="KQ085940">
    <property type="protein sequence ID" value="KLO14674.1"/>
    <property type="molecule type" value="Genomic_DNA"/>
</dbReference>
<organism evidence="1 2">
    <name type="scientific">Schizopora paradoxa</name>
    <dbReference type="NCBI Taxonomy" id="27342"/>
    <lineage>
        <taxon>Eukaryota</taxon>
        <taxon>Fungi</taxon>
        <taxon>Dikarya</taxon>
        <taxon>Basidiomycota</taxon>
        <taxon>Agaricomycotina</taxon>
        <taxon>Agaricomycetes</taxon>
        <taxon>Hymenochaetales</taxon>
        <taxon>Schizoporaceae</taxon>
        <taxon>Schizopora</taxon>
    </lineage>
</organism>
<protein>
    <submittedName>
        <fullName evidence="1">Uncharacterized protein</fullName>
    </submittedName>
</protein>
<dbReference type="AlphaFoldDB" id="A0A0H2RS41"/>
<accession>A0A0H2RS41</accession>
<dbReference type="Proteomes" id="UP000053477">
    <property type="component" value="Unassembled WGS sequence"/>
</dbReference>
<sequence>MRLRNSVSKAEAANRPWDFYWLTSNHLHEMQCSTTMLMPQIIARELHPVKVYEMSWANMIKHPDAHWCHYQRPVLKRDRIYYRRMQHGCFTFGRRIPAYVGSLRRTLRSFRSLFCSSMRQRNSGEAPNISRKRCFEDYHHRLRKSGHRKNNVDSSKPKAIEPHNLLSRITSVLILIANYQGHFREFKFSPQL</sequence>
<evidence type="ECO:0000313" key="1">
    <source>
        <dbReference type="EMBL" id="KLO14674.1"/>
    </source>
</evidence>
<evidence type="ECO:0000313" key="2">
    <source>
        <dbReference type="Proteomes" id="UP000053477"/>
    </source>
</evidence>
<proteinExistence type="predicted"/>